<reference evidence="1 2" key="1">
    <citation type="journal article" date="2016" name="Nat. Commun.">
        <title>Thousands of microbial genomes shed light on interconnected biogeochemical processes in an aquifer system.</title>
        <authorList>
            <person name="Anantharaman K."/>
            <person name="Brown C.T."/>
            <person name="Hug L.A."/>
            <person name="Sharon I."/>
            <person name="Castelle C.J."/>
            <person name="Probst A.J."/>
            <person name="Thomas B.C."/>
            <person name="Singh A."/>
            <person name="Wilkins M.J."/>
            <person name="Karaoz U."/>
            <person name="Brodie E.L."/>
            <person name="Williams K.H."/>
            <person name="Hubbard S.S."/>
            <person name="Banfield J.F."/>
        </authorList>
    </citation>
    <scope>NUCLEOTIDE SEQUENCE [LARGE SCALE GENOMIC DNA]</scope>
</reference>
<dbReference type="Gene3D" id="3.40.50.1240">
    <property type="entry name" value="Phosphoglycerate mutase-like"/>
    <property type="match status" value="1"/>
</dbReference>
<proteinExistence type="predicted"/>
<evidence type="ECO:0000313" key="2">
    <source>
        <dbReference type="Proteomes" id="UP000179115"/>
    </source>
</evidence>
<dbReference type="SUPFAM" id="SSF53254">
    <property type="entry name" value="Phosphoglycerate mutase-like"/>
    <property type="match status" value="1"/>
</dbReference>
<gene>
    <name evidence="1" type="ORF">A3A35_02090</name>
</gene>
<dbReference type="Proteomes" id="UP000179115">
    <property type="component" value="Unassembled WGS sequence"/>
</dbReference>
<dbReference type="EMBL" id="MFLV01000017">
    <property type="protein sequence ID" value="OGG71503.1"/>
    <property type="molecule type" value="Genomic_DNA"/>
</dbReference>
<dbReference type="AlphaFoldDB" id="A0A1F6ECV0"/>
<evidence type="ECO:0000313" key="1">
    <source>
        <dbReference type="EMBL" id="OGG71503.1"/>
    </source>
</evidence>
<name>A0A1F6ECV0_9BACT</name>
<comment type="caution">
    <text evidence="1">The sequence shown here is derived from an EMBL/GenBank/DDBJ whole genome shotgun (WGS) entry which is preliminary data.</text>
</comment>
<organism evidence="1 2">
    <name type="scientific">Candidatus Kaiserbacteria bacterium RIFCSPLOWO2_01_FULL_51_21</name>
    <dbReference type="NCBI Taxonomy" id="1798508"/>
    <lineage>
        <taxon>Bacteria</taxon>
        <taxon>Candidatus Kaiseribacteriota</taxon>
    </lineage>
</organism>
<sequence length="216" mass="24533">MWQKHLKPGRGKMNHQTFDLIRHVKTSPAVEGVPDFFRIPNPEVAVKQAAAVTRHYNSENSCIRRAFCSPAPYAVITAGLIFAPMGICIEPIPSLWIPEDHKEAWTIFNRLGGKMQPYVDNREAYEMLLDYGETARDALVEKLRQISDVEESDSEIIPIVGHGVLSNFTAYAMSRGLDDEERDGDDRLLKIDLVETGWVRLHFQNLEYQGAEDFNS</sequence>
<evidence type="ECO:0008006" key="3">
    <source>
        <dbReference type="Google" id="ProtNLM"/>
    </source>
</evidence>
<dbReference type="InterPro" id="IPR029033">
    <property type="entry name" value="His_PPase_superfam"/>
</dbReference>
<protein>
    <recommendedName>
        <fullName evidence="3">Phosphoglycerate mutase</fullName>
    </recommendedName>
</protein>
<accession>A0A1F6ECV0</accession>